<dbReference type="AlphaFoldDB" id="A0A1J5TEW2"/>
<comment type="caution">
    <text evidence="4">The sequence shown here is derived from an EMBL/GenBank/DDBJ whole genome shotgun (WGS) entry which is preliminary data.</text>
</comment>
<proteinExistence type="inferred from homology"/>
<keyword evidence="2" id="KW-0963">Cytoplasm</keyword>
<comment type="subcellular location">
    <subcellularLocation>
        <location evidence="1">Cytoplasm</location>
    </subcellularLocation>
</comment>
<reference evidence="4" key="1">
    <citation type="submission" date="2016-10" db="EMBL/GenBank/DDBJ databases">
        <title>Sequence of Gallionella enrichment culture.</title>
        <authorList>
            <person name="Poehlein A."/>
            <person name="Muehling M."/>
            <person name="Daniel R."/>
        </authorList>
    </citation>
    <scope>NUCLEOTIDE SEQUENCE</scope>
</reference>
<dbReference type="InterPro" id="IPR023439">
    <property type="entry name" value="Mal_deCO2ase/Cit_lyase_ACP"/>
</dbReference>
<dbReference type="GO" id="GO:0005737">
    <property type="term" value="C:cytoplasm"/>
    <property type="evidence" value="ECO:0007669"/>
    <property type="project" value="UniProtKB-SubCell"/>
</dbReference>
<gene>
    <name evidence="4" type="primary">mdcC_1</name>
    <name evidence="4" type="ORF">GALL_03790</name>
</gene>
<organism evidence="4">
    <name type="scientific">mine drainage metagenome</name>
    <dbReference type="NCBI Taxonomy" id="410659"/>
    <lineage>
        <taxon>unclassified sequences</taxon>
        <taxon>metagenomes</taxon>
        <taxon>ecological metagenomes</taxon>
    </lineage>
</organism>
<accession>A0A1J5TEW2</accession>
<evidence type="ECO:0000256" key="3">
    <source>
        <dbReference type="ARBA" id="ARBA00022553"/>
    </source>
</evidence>
<evidence type="ECO:0000313" key="4">
    <source>
        <dbReference type="EMBL" id="OIR19498.1"/>
    </source>
</evidence>
<sequence length="105" mass="10997">MEQFSLTLPSATLPQHVASATLCGVVSSGNLEVLVEAAPMSDACTFTVNTSAHGFRDIWEAVLKDFARRHSVGGLNLSINDAGATPAVVSLRLDQALEACRGELA</sequence>
<evidence type="ECO:0000256" key="2">
    <source>
        <dbReference type="ARBA" id="ARBA00022490"/>
    </source>
</evidence>
<evidence type="ECO:0000256" key="1">
    <source>
        <dbReference type="ARBA" id="ARBA00004496"/>
    </source>
</evidence>
<dbReference type="Pfam" id="PF06857">
    <property type="entry name" value="ACP"/>
    <property type="match status" value="1"/>
</dbReference>
<dbReference type="EMBL" id="MLJW01000001">
    <property type="protein sequence ID" value="OIR19498.1"/>
    <property type="molecule type" value="Genomic_DNA"/>
</dbReference>
<dbReference type="HAMAP" id="MF_00710">
    <property type="entry name" value="Malonate_deCO2ase_dsu"/>
    <property type="match status" value="1"/>
</dbReference>
<protein>
    <submittedName>
        <fullName evidence="4">Malonate decarboxylase acyl carrier protein</fullName>
    </submittedName>
</protein>
<keyword evidence="3" id="KW-0597">Phosphoprotein</keyword>
<name>A0A1J5TEW2_9ZZZZ</name>
<dbReference type="InterPro" id="IPR009662">
    <property type="entry name" value="Malonate_deCO2ase_dsu"/>
</dbReference>
<dbReference type="NCBIfam" id="TIGR03130">
    <property type="entry name" value="malonate_delta"/>
    <property type="match status" value="1"/>
</dbReference>